<feature type="transmembrane region" description="Helical" evidence="9">
    <location>
        <begin position="37"/>
        <end position="58"/>
    </location>
</feature>
<dbReference type="Gene3D" id="3.40.190.10">
    <property type="entry name" value="Periplasmic binding protein-like II"/>
    <property type="match status" value="2"/>
</dbReference>
<keyword evidence="9" id="KW-0812">Transmembrane</keyword>
<name>A0ABS2PDD1_9BACL</name>
<evidence type="ECO:0000256" key="5">
    <source>
        <dbReference type="ARBA" id="ARBA00022592"/>
    </source>
</evidence>
<evidence type="ECO:0000256" key="9">
    <source>
        <dbReference type="SAM" id="Phobius"/>
    </source>
</evidence>
<evidence type="ECO:0000259" key="10">
    <source>
        <dbReference type="Pfam" id="PF12849"/>
    </source>
</evidence>
<sequence>MGQLFTKIMAVIGILFLTFLVTVIGSILLLVTGQALVYWYVFSGAMVLFLALTISTYFDLFTSRIRWIGLGASLVIALAIIGIFEFNTYQTAQLETISDSEVDVSIYQPFNNNDRLATLEEESSLSLEQNLPVLDGSTALYPVYAAFAEAVYPEATYDLHSSAVRMTNTPTAFDSLLYGDVDIIFTPAPSEQQRQTAEEQNVEFELTPIGREAFVFFVNQEQNVQSLTLEQIQDIYAGEVTNWNEVSTANGRIRAFQRSEGSGSQTALQRLMGDRVLMEPPSEQLISGMGGILQETSDYRNHQNALGFSFRYYVTEMNKTDGIRLLEVNDIEPSKENIAAGTYPITADFYAITRQGEETEEVHQLIEWMIGSEGQELIEKTGYVPLVEGELEQ</sequence>
<keyword evidence="9" id="KW-0472">Membrane</keyword>
<dbReference type="RefSeq" id="WP_204697946.1">
    <property type="nucleotide sequence ID" value="NZ_JAFBEC010000006.1"/>
</dbReference>
<keyword evidence="5" id="KW-0592">Phosphate transport</keyword>
<keyword evidence="5" id="KW-0813">Transport</keyword>
<evidence type="ECO:0000256" key="6">
    <source>
        <dbReference type="ARBA" id="ARBA00022729"/>
    </source>
</evidence>
<comment type="caution">
    <text evidence="11">The sequence shown here is derived from an EMBL/GenBank/DDBJ whole genome shotgun (WGS) entry which is preliminary data.</text>
</comment>
<evidence type="ECO:0000313" key="12">
    <source>
        <dbReference type="Proteomes" id="UP000741863"/>
    </source>
</evidence>
<comment type="similarity">
    <text evidence="3">Belongs to the PstS family.</text>
</comment>
<organism evidence="11 12">
    <name type="scientific">Geomicrobium sediminis</name>
    <dbReference type="NCBI Taxonomy" id="1347788"/>
    <lineage>
        <taxon>Bacteria</taxon>
        <taxon>Bacillati</taxon>
        <taxon>Bacillota</taxon>
        <taxon>Bacilli</taxon>
        <taxon>Bacillales</taxon>
        <taxon>Geomicrobium</taxon>
    </lineage>
</organism>
<dbReference type="InterPro" id="IPR024370">
    <property type="entry name" value="PBP_domain"/>
</dbReference>
<dbReference type="EMBL" id="JAFBEC010000006">
    <property type="protein sequence ID" value="MBM7633329.1"/>
    <property type="molecule type" value="Genomic_DNA"/>
</dbReference>
<keyword evidence="9" id="KW-1133">Transmembrane helix</keyword>
<dbReference type="PANTHER" id="PTHR30570:SF1">
    <property type="entry name" value="PHOSPHATE-BINDING PROTEIN PSTS"/>
    <property type="match status" value="1"/>
</dbReference>
<feature type="domain" description="PBP" evidence="10">
    <location>
        <begin position="135"/>
        <end position="372"/>
    </location>
</feature>
<gene>
    <name evidence="11" type="ORF">JOD17_002423</name>
</gene>
<keyword evidence="7" id="KW-0564">Palmitate</keyword>
<evidence type="ECO:0000256" key="1">
    <source>
        <dbReference type="ARBA" id="ARBA00002841"/>
    </source>
</evidence>
<feature type="transmembrane region" description="Helical" evidence="9">
    <location>
        <begin position="65"/>
        <end position="84"/>
    </location>
</feature>
<protein>
    <submittedName>
        <fullName evidence="11">Phosphate transport system substrate-binding protein</fullName>
    </submittedName>
</protein>
<evidence type="ECO:0000313" key="11">
    <source>
        <dbReference type="EMBL" id="MBM7633329.1"/>
    </source>
</evidence>
<feature type="transmembrane region" description="Helical" evidence="9">
    <location>
        <begin position="12"/>
        <end position="31"/>
    </location>
</feature>
<dbReference type="InterPro" id="IPR050811">
    <property type="entry name" value="Phosphate_ABC_transporter"/>
</dbReference>
<comment type="subcellular location">
    <subcellularLocation>
        <location evidence="2">Cell membrane</location>
        <topology evidence="2">Lipid-anchor</topology>
    </subcellularLocation>
</comment>
<evidence type="ECO:0000256" key="3">
    <source>
        <dbReference type="ARBA" id="ARBA00008725"/>
    </source>
</evidence>
<dbReference type="Proteomes" id="UP000741863">
    <property type="component" value="Unassembled WGS sequence"/>
</dbReference>
<evidence type="ECO:0000256" key="7">
    <source>
        <dbReference type="ARBA" id="ARBA00023139"/>
    </source>
</evidence>
<dbReference type="Pfam" id="PF12849">
    <property type="entry name" value="PBP_like_2"/>
    <property type="match status" value="1"/>
</dbReference>
<keyword evidence="8" id="KW-0449">Lipoprotein</keyword>
<comment type="subunit">
    <text evidence="4">The complex is composed of two ATP-binding proteins (PstB), two transmembrane proteins (PstC and PstA) and a solute-binding protein (PstS).</text>
</comment>
<proteinExistence type="inferred from homology"/>
<reference evidence="11 12" key="1">
    <citation type="submission" date="2021-01" db="EMBL/GenBank/DDBJ databases">
        <title>Genomic Encyclopedia of Type Strains, Phase IV (KMG-IV): sequencing the most valuable type-strain genomes for metagenomic binning, comparative biology and taxonomic classification.</title>
        <authorList>
            <person name="Goeker M."/>
        </authorList>
    </citation>
    <scope>NUCLEOTIDE SEQUENCE [LARGE SCALE GENOMIC DNA]</scope>
    <source>
        <strain evidence="11 12">DSM 25540</strain>
    </source>
</reference>
<evidence type="ECO:0000256" key="4">
    <source>
        <dbReference type="ARBA" id="ARBA00011529"/>
    </source>
</evidence>
<evidence type="ECO:0000256" key="8">
    <source>
        <dbReference type="ARBA" id="ARBA00023288"/>
    </source>
</evidence>
<evidence type="ECO:0000256" key="2">
    <source>
        <dbReference type="ARBA" id="ARBA00004193"/>
    </source>
</evidence>
<dbReference type="PANTHER" id="PTHR30570">
    <property type="entry name" value="PERIPLASMIC PHOSPHATE BINDING COMPONENT OF PHOSPHATE ABC TRANSPORTER"/>
    <property type="match status" value="1"/>
</dbReference>
<accession>A0ABS2PDD1</accession>
<keyword evidence="12" id="KW-1185">Reference proteome</keyword>
<dbReference type="SUPFAM" id="SSF53850">
    <property type="entry name" value="Periplasmic binding protein-like II"/>
    <property type="match status" value="1"/>
</dbReference>
<keyword evidence="6" id="KW-0732">Signal</keyword>
<comment type="function">
    <text evidence="1">Part of the ABC transporter complex PstSACB involved in phosphate import.</text>
</comment>